<evidence type="ECO:0000256" key="5">
    <source>
        <dbReference type="ARBA" id="ARBA00022679"/>
    </source>
</evidence>
<feature type="compositionally biased region" description="Polar residues" evidence="12">
    <location>
        <begin position="402"/>
        <end position="414"/>
    </location>
</feature>
<sequence length="1401" mass="159049">MNQAPEGYFAIIGNYYVGKTIGRGTFGKVKMGLHTYTMENVAIKILDKDKIVDESDKIRVAREIQILRKIRHPNIIQLYEIIESQTQLFLITEYAPNNELFDFIVKRNRLNERQSARFLLQILSAVEYLHQNNIVHRDLKPENLLLDCNNNIKVVDFGLSNMYEDGQTLKTACGSPCYAAPEMVSGKRYEGLKTDIWSCGIILYAMLCGYLPFEDSNTTDLYKKIINDPVKLPKFLTDRSKSILNGILEKNPEKRLTIEAIRKHDFCILNSNQPILKGIIFGKDDILVDPLILQIIKNQYGIDSEQARVMIQNNKHNQITATYYLLLNSHIRNGGVSIADLSRPPPKKTLSLNQENNQKETNESSSKKIQEQNTILMENKDKNGLQQDKQSVNINYSERVSAMNKQAPNKSSTPIKKGVDNKPPLQNFEQYVALQQRINKEKQKDSTPESKGKNGSYLNSPLIQSPEQNSKNADARILKEDKQPFVVVKSPLKNKQISYDESESSNKSPNISPNTNKSKYQDLQSSQKEKQSGEINFIKGYSLTESTVRKQNFFQEEEQINNISATKDKQNIQNIDVENQINNQQAYTSTFGSGFKLSEKGSPIRKVKLNNIQQQQFQQSLQKGDTNIQKCIIDKNEENIKLDKQKSQESENLLSEKSLSKNNEKSDDEQLAEKSPIKETKMQIEGENKIRNQNVVATETKSASLDKKQINKTNNQNQQKVNGVNNLYNIQISKLHYNKAGQKARNGQESTSEISANKSDNQVTLQNNSDIYQRTDANINVQNYKISSASRRGNSSKEESVTTQLQLQIIQQSENPQQINQISNTNQSKIIVKIHQKTKSETGFSRKLMNINGINQKENVNNESEEISNMKSPQLKSSVAASSAHSQVNSQIKNTNEKIANLIRSANQKGGINAFQKDVSAQSQYKQYLPVFFNNQQYSSSLNAPNTSNSIINNTINSSNINNNTIETEKQQQNQSSNNYYSKQTLKTPCITEPTYHETNSIRQKLKIISQRNSTQGTSAQAFKVRIRKSATPELNNINSSINNNSNQSNIQNTLFVNGSHNLVSQQQKRSNSNNNITNNQNSATGNSSNLQTSPEKKFKTKQISRSSRRFVSAERENNQMIQQSLVDDPTKNKFFRQGSSSIQKNIQNYLNIIEKNSASNMNNIHNTDKQNINVVIKKPENIDNNGQSFQSEMKKQDQTNNQTPSINKEVKEPKIRVISESPMCKKDQHSNESKYYLGLKQQMIQKEPLICNFSINNDSNINHHLTNNDGINSTIDDIVQQKSNQKLTSWPHSQNYYLNAPVTHSNNKSYLNNISNSSRISSQLNEQQLQSLQPPTMENSRSEHLKFKAVTNSLISNSYSLVNVQKYKVRKSKINSGLHNISNSIMSVNNAISNHTKDKI</sequence>
<evidence type="ECO:0000256" key="10">
    <source>
        <dbReference type="ARBA" id="ARBA00048679"/>
    </source>
</evidence>
<evidence type="ECO:0000256" key="3">
    <source>
        <dbReference type="ARBA" id="ARBA00022490"/>
    </source>
</evidence>
<evidence type="ECO:0000256" key="8">
    <source>
        <dbReference type="ARBA" id="ARBA00022840"/>
    </source>
</evidence>
<evidence type="ECO:0000256" key="7">
    <source>
        <dbReference type="ARBA" id="ARBA00022777"/>
    </source>
</evidence>
<evidence type="ECO:0000256" key="9">
    <source>
        <dbReference type="ARBA" id="ARBA00047899"/>
    </source>
</evidence>
<feature type="region of interest" description="Disordered" evidence="12">
    <location>
        <begin position="439"/>
        <end position="472"/>
    </location>
</feature>
<dbReference type="PROSITE" id="PS00107">
    <property type="entry name" value="PROTEIN_KINASE_ATP"/>
    <property type="match status" value="1"/>
</dbReference>
<dbReference type="GO" id="GO:0005524">
    <property type="term" value="F:ATP binding"/>
    <property type="evidence" value="ECO:0007669"/>
    <property type="project" value="UniProtKB-UniRule"/>
</dbReference>
<keyword evidence="7 14" id="KW-0418">Kinase</keyword>
<dbReference type="InterPro" id="IPR000719">
    <property type="entry name" value="Prot_kinase_dom"/>
</dbReference>
<dbReference type="OrthoDB" id="193931at2759"/>
<feature type="compositionally biased region" description="Basic and acidic residues" evidence="12">
    <location>
        <begin position="671"/>
        <end position="690"/>
    </location>
</feature>
<dbReference type="EC" id="2.7.11.1" evidence="2"/>
<feature type="domain" description="Protein kinase" evidence="13">
    <location>
        <begin position="15"/>
        <end position="267"/>
    </location>
</feature>
<gene>
    <name evidence="14" type="ORF">TTHERM_00433560</name>
</gene>
<evidence type="ECO:0000313" key="14">
    <source>
        <dbReference type="EMBL" id="EAR91137.2"/>
    </source>
</evidence>
<feature type="region of interest" description="Disordered" evidence="12">
    <location>
        <begin position="337"/>
        <end position="370"/>
    </location>
</feature>
<evidence type="ECO:0000256" key="1">
    <source>
        <dbReference type="ARBA" id="ARBA00004496"/>
    </source>
</evidence>
<dbReference type="SMART" id="SM00220">
    <property type="entry name" value="S_TKc"/>
    <property type="match status" value="1"/>
</dbReference>
<dbReference type="InParanoid" id="Q231A2"/>
<dbReference type="PANTHER" id="PTHR24346">
    <property type="entry name" value="MAP/MICROTUBULE AFFINITY-REGULATING KINASE"/>
    <property type="match status" value="1"/>
</dbReference>
<dbReference type="Gene3D" id="1.10.510.10">
    <property type="entry name" value="Transferase(Phosphotransferase) domain 1"/>
    <property type="match status" value="1"/>
</dbReference>
<proteinExistence type="predicted"/>
<evidence type="ECO:0000256" key="11">
    <source>
        <dbReference type="PROSITE-ProRule" id="PRU10141"/>
    </source>
</evidence>
<dbReference type="PROSITE" id="PS50011">
    <property type="entry name" value="PROTEIN_KINASE_DOM"/>
    <property type="match status" value="1"/>
</dbReference>
<feature type="region of interest" description="Disordered" evidence="12">
    <location>
        <begin position="1185"/>
        <end position="1210"/>
    </location>
</feature>
<comment type="catalytic activity">
    <reaction evidence="10">
        <text>L-seryl-[protein] + ATP = O-phospho-L-seryl-[protein] + ADP + H(+)</text>
        <dbReference type="Rhea" id="RHEA:17989"/>
        <dbReference type="Rhea" id="RHEA-COMP:9863"/>
        <dbReference type="Rhea" id="RHEA-COMP:11604"/>
        <dbReference type="ChEBI" id="CHEBI:15378"/>
        <dbReference type="ChEBI" id="CHEBI:29999"/>
        <dbReference type="ChEBI" id="CHEBI:30616"/>
        <dbReference type="ChEBI" id="CHEBI:83421"/>
        <dbReference type="ChEBI" id="CHEBI:456216"/>
        <dbReference type="EC" id="2.7.11.1"/>
    </reaction>
</comment>
<dbReference type="InterPro" id="IPR011009">
    <property type="entry name" value="Kinase-like_dom_sf"/>
</dbReference>
<keyword evidence="8 11" id="KW-0067">ATP-binding</keyword>
<dbReference type="PANTHER" id="PTHR24346:SF82">
    <property type="entry name" value="KP78A-RELATED"/>
    <property type="match status" value="1"/>
</dbReference>
<dbReference type="FunFam" id="1.10.510.10:FF:001222">
    <property type="entry name" value="Serine/threonine-protein kinase ppk25"/>
    <property type="match status" value="1"/>
</dbReference>
<evidence type="ECO:0000256" key="4">
    <source>
        <dbReference type="ARBA" id="ARBA00022527"/>
    </source>
</evidence>
<keyword evidence="3" id="KW-0963">Cytoplasm</keyword>
<feature type="compositionally biased region" description="Polar residues" evidence="12">
    <location>
        <begin position="1084"/>
        <end position="1094"/>
    </location>
</feature>
<dbReference type="GO" id="GO:0035556">
    <property type="term" value="P:intracellular signal transduction"/>
    <property type="evidence" value="ECO:0007669"/>
    <property type="project" value="TreeGrafter"/>
</dbReference>
<feature type="region of interest" description="Disordered" evidence="12">
    <location>
        <begin position="742"/>
        <end position="764"/>
    </location>
</feature>
<feature type="compositionally biased region" description="Polar residues" evidence="12">
    <location>
        <begin position="745"/>
        <end position="764"/>
    </location>
</feature>
<feature type="compositionally biased region" description="Low complexity" evidence="12">
    <location>
        <begin position="1065"/>
        <end position="1083"/>
    </location>
</feature>
<dbReference type="HOGENOM" id="CLU_250063_0_0_1"/>
<dbReference type="PROSITE" id="PS00108">
    <property type="entry name" value="PROTEIN_KINASE_ST"/>
    <property type="match status" value="1"/>
</dbReference>
<protein>
    <recommendedName>
        <fullName evidence="2">non-specific serine/threonine protein kinase</fullName>
        <ecNumber evidence="2">2.7.11.1</ecNumber>
    </recommendedName>
</protein>
<evidence type="ECO:0000313" key="15">
    <source>
        <dbReference type="Proteomes" id="UP000009168"/>
    </source>
</evidence>
<dbReference type="SUPFAM" id="SSF56112">
    <property type="entry name" value="Protein kinase-like (PK-like)"/>
    <property type="match status" value="1"/>
</dbReference>
<dbReference type="eggNOG" id="KOG0583">
    <property type="taxonomic scope" value="Eukaryota"/>
</dbReference>
<feature type="region of interest" description="Disordered" evidence="12">
    <location>
        <begin position="1064"/>
        <end position="1115"/>
    </location>
</feature>
<keyword evidence="6 11" id="KW-0547">Nucleotide-binding</keyword>
<feature type="region of interest" description="Disordered" evidence="12">
    <location>
        <begin position="402"/>
        <end position="424"/>
    </location>
</feature>
<dbReference type="Pfam" id="PF00069">
    <property type="entry name" value="Pkinase"/>
    <property type="match status" value="1"/>
</dbReference>
<feature type="compositionally biased region" description="Polar residues" evidence="12">
    <location>
        <begin position="497"/>
        <end position="526"/>
    </location>
</feature>
<feature type="region of interest" description="Disordered" evidence="12">
    <location>
        <begin position="645"/>
        <end position="693"/>
    </location>
</feature>
<feature type="region of interest" description="Disordered" evidence="12">
    <location>
        <begin position="497"/>
        <end position="531"/>
    </location>
</feature>
<evidence type="ECO:0000259" key="13">
    <source>
        <dbReference type="PROSITE" id="PS50011"/>
    </source>
</evidence>
<dbReference type="FunFam" id="3.30.200.20:FF:000003">
    <property type="entry name" value="Non-specific serine/threonine protein kinase"/>
    <property type="match status" value="1"/>
</dbReference>
<dbReference type="Proteomes" id="UP000009168">
    <property type="component" value="Unassembled WGS sequence"/>
</dbReference>
<comment type="subcellular location">
    <subcellularLocation>
        <location evidence="1">Cytoplasm</location>
    </subcellularLocation>
</comment>
<accession>Q231A2</accession>
<keyword evidence="4" id="KW-0723">Serine/threonine-protein kinase</keyword>
<evidence type="ECO:0000256" key="6">
    <source>
        <dbReference type="ARBA" id="ARBA00022741"/>
    </source>
</evidence>
<dbReference type="STRING" id="312017.Q231A2"/>
<dbReference type="RefSeq" id="XP_001011382.2">
    <property type="nucleotide sequence ID" value="XM_001011382.3"/>
</dbReference>
<organism evidence="14 15">
    <name type="scientific">Tetrahymena thermophila (strain SB210)</name>
    <dbReference type="NCBI Taxonomy" id="312017"/>
    <lineage>
        <taxon>Eukaryota</taxon>
        <taxon>Sar</taxon>
        <taxon>Alveolata</taxon>
        <taxon>Ciliophora</taxon>
        <taxon>Intramacronucleata</taxon>
        <taxon>Oligohymenophorea</taxon>
        <taxon>Hymenostomatida</taxon>
        <taxon>Tetrahymenina</taxon>
        <taxon>Tetrahymenidae</taxon>
        <taxon>Tetrahymena</taxon>
    </lineage>
</organism>
<feature type="compositionally biased region" description="Basic and acidic residues" evidence="12">
    <location>
        <begin position="439"/>
        <end position="452"/>
    </location>
</feature>
<feature type="compositionally biased region" description="Polar residues" evidence="12">
    <location>
        <begin position="456"/>
        <end position="472"/>
    </location>
</feature>
<dbReference type="InterPro" id="IPR008271">
    <property type="entry name" value="Ser/Thr_kinase_AS"/>
</dbReference>
<dbReference type="InterPro" id="IPR017441">
    <property type="entry name" value="Protein_kinase_ATP_BS"/>
</dbReference>
<evidence type="ECO:0000256" key="12">
    <source>
        <dbReference type="SAM" id="MobiDB-lite"/>
    </source>
</evidence>
<feature type="compositionally biased region" description="Basic residues" evidence="12">
    <location>
        <begin position="1099"/>
        <end position="1109"/>
    </location>
</feature>
<dbReference type="GeneID" id="7841510"/>
<dbReference type="GO" id="GO:0005737">
    <property type="term" value="C:cytoplasm"/>
    <property type="evidence" value="ECO:0007669"/>
    <property type="project" value="UniProtKB-SubCell"/>
</dbReference>
<reference evidence="15" key="1">
    <citation type="journal article" date="2006" name="PLoS Biol.">
        <title>Macronuclear genome sequence of the ciliate Tetrahymena thermophila, a model eukaryote.</title>
        <authorList>
            <person name="Eisen J.A."/>
            <person name="Coyne R.S."/>
            <person name="Wu M."/>
            <person name="Wu D."/>
            <person name="Thiagarajan M."/>
            <person name="Wortman J.R."/>
            <person name="Badger J.H."/>
            <person name="Ren Q."/>
            <person name="Amedeo P."/>
            <person name="Jones K.M."/>
            <person name="Tallon L.J."/>
            <person name="Delcher A.L."/>
            <person name="Salzberg S.L."/>
            <person name="Silva J.C."/>
            <person name="Haas B.J."/>
            <person name="Majoros W.H."/>
            <person name="Farzad M."/>
            <person name="Carlton J.M."/>
            <person name="Smith R.K. Jr."/>
            <person name="Garg J."/>
            <person name="Pearlman R.E."/>
            <person name="Karrer K.M."/>
            <person name="Sun L."/>
            <person name="Manning G."/>
            <person name="Elde N.C."/>
            <person name="Turkewitz A.P."/>
            <person name="Asai D.J."/>
            <person name="Wilkes D.E."/>
            <person name="Wang Y."/>
            <person name="Cai H."/>
            <person name="Collins K."/>
            <person name="Stewart B.A."/>
            <person name="Lee S.R."/>
            <person name="Wilamowska K."/>
            <person name="Weinberg Z."/>
            <person name="Ruzzo W.L."/>
            <person name="Wloga D."/>
            <person name="Gaertig J."/>
            <person name="Frankel J."/>
            <person name="Tsao C.-C."/>
            <person name="Gorovsky M.A."/>
            <person name="Keeling P.J."/>
            <person name="Waller R.F."/>
            <person name="Patron N.J."/>
            <person name="Cherry J.M."/>
            <person name="Stover N.A."/>
            <person name="Krieger C.J."/>
            <person name="del Toro C."/>
            <person name="Ryder H.F."/>
            <person name="Williamson S.C."/>
            <person name="Barbeau R.A."/>
            <person name="Hamilton E.P."/>
            <person name="Orias E."/>
        </authorList>
    </citation>
    <scope>NUCLEOTIDE SEQUENCE [LARGE SCALE GENOMIC DNA]</scope>
    <source>
        <strain evidence="15">SB210</strain>
    </source>
</reference>
<dbReference type="GO" id="GO:0004674">
    <property type="term" value="F:protein serine/threonine kinase activity"/>
    <property type="evidence" value="ECO:0007669"/>
    <property type="project" value="UniProtKB-KW"/>
</dbReference>
<dbReference type="EMBL" id="GG662532">
    <property type="protein sequence ID" value="EAR91137.2"/>
    <property type="molecule type" value="Genomic_DNA"/>
</dbReference>
<dbReference type="CDD" id="cd14003">
    <property type="entry name" value="STKc_AMPK-like"/>
    <property type="match status" value="1"/>
</dbReference>
<comment type="catalytic activity">
    <reaction evidence="9">
        <text>L-threonyl-[protein] + ATP = O-phospho-L-threonyl-[protein] + ADP + H(+)</text>
        <dbReference type="Rhea" id="RHEA:46608"/>
        <dbReference type="Rhea" id="RHEA-COMP:11060"/>
        <dbReference type="Rhea" id="RHEA-COMP:11605"/>
        <dbReference type="ChEBI" id="CHEBI:15378"/>
        <dbReference type="ChEBI" id="CHEBI:30013"/>
        <dbReference type="ChEBI" id="CHEBI:30616"/>
        <dbReference type="ChEBI" id="CHEBI:61977"/>
        <dbReference type="ChEBI" id="CHEBI:456216"/>
        <dbReference type="EC" id="2.7.11.1"/>
    </reaction>
</comment>
<feature type="binding site" evidence="11">
    <location>
        <position position="44"/>
    </location>
    <ligand>
        <name>ATP</name>
        <dbReference type="ChEBI" id="CHEBI:30616"/>
    </ligand>
</feature>
<keyword evidence="5" id="KW-0808">Transferase</keyword>
<dbReference type="KEGG" id="tet:TTHERM_00433560"/>
<keyword evidence="15" id="KW-1185">Reference proteome</keyword>
<evidence type="ECO:0000256" key="2">
    <source>
        <dbReference type="ARBA" id="ARBA00012513"/>
    </source>
</evidence>
<feature type="compositionally biased region" description="Basic and acidic residues" evidence="12">
    <location>
        <begin position="357"/>
        <end position="370"/>
    </location>
</feature>
<name>Q231A2_TETTS</name>